<evidence type="ECO:0000259" key="2">
    <source>
        <dbReference type="Pfam" id="PF01681"/>
    </source>
</evidence>
<dbReference type="PANTHER" id="PTHR21629:SF5">
    <property type="entry name" value="C6 DOMAIN-CONTAINING PROTEIN"/>
    <property type="match status" value="1"/>
</dbReference>
<dbReference type="Proteomes" id="UP001328107">
    <property type="component" value="Unassembled WGS sequence"/>
</dbReference>
<gene>
    <name evidence="3" type="ORF">PMAYCL1PPCAC_09008</name>
</gene>
<sequence length="330" mass="34944">KLRSSMTFPSMTYLQLLTVCLVGVADACMKVMPPEPGMPSGCPSVCRDALISVTQNSAFSKAMSSDLKDNTCTTRTFTCNGPSASILVNGQDFNDGPPDDAVKLPVTCNKAAVPPRWEFMGAEVTQVECTAAAECPWKCADDLIMKVQEQPPISKPMDGDVKNPTCTTRKFTCIGDQASITLNGVGNGEWSDEDDGNLDGMAIFEVMCNAEAMPPRWEFMNAPVTKVDCTAAPAAPCADDLIMKVMETNTAAAMSVAFAGDTKNAAGERVLTCSGRTPSIVINTNMGEFADANDGAVDGTATFTLTCDPMGPTWEYMGAPVTKVDCTNAK</sequence>
<keyword evidence="4" id="KW-1185">Reference proteome</keyword>
<name>A0AAN4ZCU2_9BILA</name>
<protein>
    <recommendedName>
        <fullName evidence="2">C6 domain-containing protein</fullName>
    </recommendedName>
</protein>
<feature type="non-terminal residue" evidence="3">
    <location>
        <position position="1"/>
    </location>
</feature>
<evidence type="ECO:0000256" key="1">
    <source>
        <dbReference type="SAM" id="SignalP"/>
    </source>
</evidence>
<proteinExistence type="predicted"/>
<feature type="domain" description="C6" evidence="2">
    <location>
        <begin position="237"/>
        <end position="326"/>
    </location>
</feature>
<evidence type="ECO:0000313" key="4">
    <source>
        <dbReference type="Proteomes" id="UP001328107"/>
    </source>
</evidence>
<keyword evidence="1" id="KW-0732">Signal</keyword>
<feature type="chain" id="PRO_5042865387" description="C6 domain-containing protein" evidence="1">
    <location>
        <begin position="28"/>
        <end position="330"/>
    </location>
</feature>
<dbReference type="Pfam" id="PF01681">
    <property type="entry name" value="C6"/>
    <property type="match status" value="1"/>
</dbReference>
<dbReference type="PANTHER" id="PTHR21629">
    <property type="entry name" value="C6 DOMAIN-CONTAINING PROTEIN"/>
    <property type="match status" value="1"/>
</dbReference>
<organism evidence="3 4">
    <name type="scientific">Pristionchus mayeri</name>
    <dbReference type="NCBI Taxonomy" id="1317129"/>
    <lineage>
        <taxon>Eukaryota</taxon>
        <taxon>Metazoa</taxon>
        <taxon>Ecdysozoa</taxon>
        <taxon>Nematoda</taxon>
        <taxon>Chromadorea</taxon>
        <taxon>Rhabditida</taxon>
        <taxon>Rhabditina</taxon>
        <taxon>Diplogasteromorpha</taxon>
        <taxon>Diplogasteroidea</taxon>
        <taxon>Neodiplogasteridae</taxon>
        <taxon>Pristionchus</taxon>
    </lineage>
</organism>
<accession>A0AAN4ZCU2</accession>
<feature type="signal peptide" evidence="1">
    <location>
        <begin position="1"/>
        <end position="27"/>
    </location>
</feature>
<dbReference type="AlphaFoldDB" id="A0AAN4ZCU2"/>
<dbReference type="InterPro" id="IPR002601">
    <property type="entry name" value="C6_domain"/>
</dbReference>
<evidence type="ECO:0000313" key="3">
    <source>
        <dbReference type="EMBL" id="GMR38813.1"/>
    </source>
</evidence>
<reference evidence="4" key="1">
    <citation type="submission" date="2022-10" db="EMBL/GenBank/DDBJ databases">
        <title>Genome assembly of Pristionchus species.</title>
        <authorList>
            <person name="Yoshida K."/>
            <person name="Sommer R.J."/>
        </authorList>
    </citation>
    <scope>NUCLEOTIDE SEQUENCE [LARGE SCALE GENOMIC DNA]</scope>
    <source>
        <strain evidence="4">RS5460</strain>
    </source>
</reference>
<comment type="caution">
    <text evidence="3">The sequence shown here is derived from an EMBL/GenBank/DDBJ whole genome shotgun (WGS) entry which is preliminary data.</text>
</comment>
<dbReference type="EMBL" id="BTRK01000002">
    <property type="protein sequence ID" value="GMR38813.1"/>
    <property type="molecule type" value="Genomic_DNA"/>
</dbReference>